<protein>
    <submittedName>
        <fullName evidence="1">Uncharacterized protein</fullName>
    </submittedName>
</protein>
<evidence type="ECO:0000313" key="1">
    <source>
        <dbReference type="EMBL" id="KAJ2982722.1"/>
    </source>
</evidence>
<evidence type="ECO:0000313" key="2">
    <source>
        <dbReference type="Proteomes" id="UP001143856"/>
    </source>
</evidence>
<keyword evidence="2" id="KW-1185">Reference proteome</keyword>
<dbReference type="Proteomes" id="UP001143856">
    <property type="component" value="Unassembled WGS sequence"/>
</dbReference>
<sequence>MKYQASLVLPFVAAAYAASFDPQSLFGPHLSEGTQIASSSDPNFSSVVSPRWSSWEAPGFVAAIKPVTEGDIQQIIRIAAAHNISFLATNNGHGTGLGYGTVQNALNINLGRFNSVSIDAVNNRMTIGGGVKFVDVFKPLSDAGKELRK</sequence>
<dbReference type="EMBL" id="JAPDGR010001430">
    <property type="protein sequence ID" value="KAJ2982722.1"/>
    <property type="molecule type" value="Genomic_DNA"/>
</dbReference>
<accession>A0ACC1NTU3</accession>
<name>A0ACC1NTU3_9PEZI</name>
<comment type="caution">
    <text evidence="1">The sequence shown here is derived from an EMBL/GenBank/DDBJ whole genome shotgun (WGS) entry which is preliminary data.</text>
</comment>
<reference evidence="1" key="1">
    <citation type="submission" date="2022-10" db="EMBL/GenBank/DDBJ databases">
        <title>Genome Sequence of Xylaria curta.</title>
        <authorList>
            <person name="Buettner E."/>
        </authorList>
    </citation>
    <scope>NUCLEOTIDE SEQUENCE</scope>
    <source>
        <strain evidence="1">Babe10</strain>
    </source>
</reference>
<gene>
    <name evidence="1" type="ORF">NUW58_g6385</name>
</gene>
<proteinExistence type="predicted"/>
<organism evidence="1 2">
    <name type="scientific">Xylaria curta</name>
    <dbReference type="NCBI Taxonomy" id="42375"/>
    <lineage>
        <taxon>Eukaryota</taxon>
        <taxon>Fungi</taxon>
        <taxon>Dikarya</taxon>
        <taxon>Ascomycota</taxon>
        <taxon>Pezizomycotina</taxon>
        <taxon>Sordariomycetes</taxon>
        <taxon>Xylariomycetidae</taxon>
        <taxon>Xylariales</taxon>
        <taxon>Xylariaceae</taxon>
        <taxon>Xylaria</taxon>
    </lineage>
</organism>